<dbReference type="Proteomes" id="UP000034920">
    <property type="component" value="Unassembled WGS sequence"/>
</dbReference>
<proteinExistence type="predicted"/>
<protein>
    <submittedName>
        <fullName evidence="1">Uncharacterized protein</fullName>
    </submittedName>
</protein>
<comment type="caution">
    <text evidence="1">The sequence shown here is derived from an EMBL/GenBank/DDBJ whole genome shotgun (WGS) entry which is preliminary data.</text>
</comment>
<organism evidence="1 2">
    <name type="scientific">candidate division WWE3 bacterium GW2011_GWA1_41_8</name>
    <dbReference type="NCBI Taxonomy" id="1619103"/>
    <lineage>
        <taxon>Bacteria</taxon>
        <taxon>Katanobacteria</taxon>
    </lineage>
</organism>
<sequence>MPQKTGVNKDGDLVGAEGSVKHTRMFMRFLQSDQRRGEPSKIFIAPQDILEYQGTEDGYRKGVVTTLYKFRIKASRDLELDTVIYLDLMGFEQMKFLEFFPDSGKPRSRSKEK</sequence>
<dbReference type="AlphaFoldDB" id="A0A0G0ZJU8"/>
<accession>A0A0G0ZJU8</accession>
<reference evidence="1 2" key="1">
    <citation type="journal article" date="2015" name="Nature">
        <title>rRNA introns, odd ribosomes, and small enigmatic genomes across a large radiation of phyla.</title>
        <authorList>
            <person name="Brown C.T."/>
            <person name="Hug L.A."/>
            <person name="Thomas B.C."/>
            <person name="Sharon I."/>
            <person name="Castelle C.J."/>
            <person name="Singh A."/>
            <person name="Wilkins M.J."/>
            <person name="Williams K.H."/>
            <person name="Banfield J.F."/>
        </authorList>
    </citation>
    <scope>NUCLEOTIDE SEQUENCE [LARGE SCALE GENOMIC DNA]</scope>
</reference>
<evidence type="ECO:0000313" key="1">
    <source>
        <dbReference type="EMBL" id="KKS22311.1"/>
    </source>
</evidence>
<dbReference type="STRING" id="1619103.UU80_C0009G0008"/>
<name>A0A0G0ZJU8_UNCKA</name>
<evidence type="ECO:0000313" key="2">
    <source>
        <dbReference type="Proteomes" id="UP000034920"/>
    </source>
</evidence>
<dbReference type="EMBL" id="LCCA01000009">
    <property type="protein sequence ID" value="KKS22311.1"/>
    <property type="molecule type" value="Genomic_DNA"/>
</dbReference>
<gene>
    <name evidence="1" type="ORF">UU80_C0009G0008</name>
</gene>